<evidence type="ECO:0000256" key="8">
    <source>
        <dbReference type="ARBA" id="ARBA00022960"/>
    </source>
</evidence>
<dbReference type="PANTHER" id="PTHR30474">
    <property type="entry name" value="CELL CYCLE PROTEIN"/>
    <property type="match status" value="1"/>
</dbReference>
<feature type="transmembrane region" description="Helical" evidence="17">
    <location>
        <begin position="149"/>
        <end position="166"/>
    </location>
</feature>
<evidence type="ECO:0000256" key="14">
    <source>
        <dbReference type="ARBA" id="ARBA00032370"/>
    </source>
</evidence>
<dbReference type="EMBL" id="CAEZYX010000118">
    <property type="protein sequence ID" value="CAB4747247.1"/>
    <property type="molecule type" value="Genomic_DNA"/>
</dbReference>
<evidence type="ECO:0000256" key="16">
    <source>
        <dbReference type="ARBA" id="ARBA00049902"/>
    </source>
</evidence>
<evidence type="ECO:0000313" key="18">
    <source>
        <dbReference type="EMBL" id="CAB4747247.1"/>
    </source>
</evidence>
<evidence type="ECO:0000256" key="4">
    <source>
        <dbReference type="ARBA" id="ARBA00022618"/>
    </source>
</evidence>
<keyword evidence="7 17" id="KW-0812">Transmembrane</keyword>
<name>A0A6J6TL13_9ZZZZ</name>
<dbReference type="AlphaFoldDB" id="A0A6J6TL13"/>
<keyword evidence="4" id="KW-0132">Cell division</keyword>
<sequence length="392" mass="41765">MAKSKNFLAKPEASYYLVLIAVTALTSLGLLMVLSASAVRSLHETGNSFSIVGRQAFFLILALMIGFLSMKLRANLWEKIAPLSLLASCAFLLLPQLPGLGKSVNGNTNWISIAGFTIQPSEFAKMGFIIWCAARLLKHDQRIAQGIKSNIWISLTPGFLLVEALIYAGKDLGTAVVVALIFGGILFIAGVPMKDLAFAGGAGGLVVGVLVLTHRNRLNRFFALLDPFSVEYYKGAGWQPAHSLMGLASGGLFGIGLGASRQKWGTLAEAHTDFIFSVIGEELGLLGTLSVLMLFAALILSIFKIALGASTSFEKYATAGIGCWISMQLTLNIGSVVGLIPVVGVTLPFMSYGGSSLLSVFIAAGFVIGVARRTPNIRESILHRRNIKQSKP</sequence>
<evidence type="ECO:0000256" key="6">
    <source>
        <dbReference type="ARBA" id="ARBA00022679"/>
    </source>
</evidence>
<evidence type="ECO:0000313" key="19">
    <source>
        <dbReference type="EMBL" id="CAB4801877.1"/>
    </source>
</evidence>
<dbReference type="GO" id="GO:0015648">
    <property type="term" value="F:lipid-linked peptidoglycan transporter activity"/>
    <property type="evidence" value="ECO:0007669"/>
    <property type="project" value="TreeGrafter"/>
</dbReference>
<dbReference type="GO" id="GO:0051301">
    <property type="term" value="P:cell division"/>
    <property type="evidence" value="ECO:0007669"/>
    <property type="project" value="UniProtKB-KW"/>
</dbReference>
<dbReference type="GO" id="GO:0008360">
    <property type="term" value="P:regulation of cell shape"/>
    <property type="evidence" value="ECO:0007669"/>
    <property type="project" value="UniProtKB-KW"/>
</dbReference>
<evidence type="ECO:0000256" key="11">
    <source>
        <dbReference type="ARBA" id="ARBA00023136"/>
    </source>
</evidence>
<keyword evidence="8" id="KW-0133">Cell shape</keyword>
<proteinExistence type="predicted"/>
<evidence type="ECO:0000256" key="5">
    <source>
        <dbReference type="ARBA" id="ARBA00022676"/>
    </source>
</evidence>
<keyword evidence="3" id="KW-1003">Cell membrane</keyword>
<dbReference type="GO" id="GO:0005886">
    <property type="term" value="C:plasma membrane"/>
    <property type="evidence" value="ECO:0007669"/>
    <property type="project" value="UniProtKB-SubCell"/>
</dbReference>
<dbReference type="InterPro" id="IPR018365">
    <property type="entry name" value="Cell_cycle_FtsW-rel_CS"/>
</dbReference>
<dbReference type="InterPro" id="IPR001182">
    <property type="entry name" value="FtsW/RodA"/>
</dbReference>
<dbReference type="GO" id="GO:0032153">
    <property type="term" value="C:cell division site"/>
    <property type="evidence" value="ECO:0007669"/>
    <property type="project" value="TreeGrafter"/>
</dbReference>
<evidence type="ECO:0000256" key="17">
    <source>
        <dbReference type="SAM" id="Phobius"/>
    </source>
</evidence>
<comment type="catalytic activity">
    <reaction evidence="16">
        <text>[GlcNAc-(1-&gt;4)-Mur2Ac(oyl-L-Ala-gamma-D-Glu-L-Lys-D-Ala-D-Ala)](n)-di-trans,octa-cis-undecaprenyl diphosphate + beta-D-GlcNAc-(1-&gt;4)-Mur2Ac(oyl-L-Ala-gamma-D-Glu-L-Lys-D-Ala-D-Ala)-di-trans,octa-cis-undecaprenyl diphosphate = [GlcNAc-(1-&gt;4)-Mur2Ac(oyl-L-Ala-gamma-D-Glu-L-Lys-D-Ala-D-Ala)](n+1)-di-trans,octa-cis-undecaprenyl diphosphate + di-trans,octa-cis-undecaprenyl diphosphate + H(+)</text>
        <dbReference type="Rhea" id="RHEA:23708"/>
        <dbReference type="Rhea" id="RHEA-COMP:9602"/>
        <dbReference type="Rhea" id="RHEA-COMP:9603"/>
        <dbReference type="ChEBI" id="CHEBI:15378"/>
        <dbReference type="ChEBI" id="CHEBI:58405"/>
        <dbReference type="ChEBI" id="CHEBI:60033"/>
        <dbReference type="ChEBI" id="CHEBI:78435"/>
        <dbReference type="EC" id="2.4.99.28"/>
    </reaction>
</comment>
<evidence type="ECO:0000256" key="2">
    <source>
        <dbReference type="ARBA" id="ARBA00004752"/>
    </source>
</evidence>
<organism evidence="18">
    <name type="scientific">freshwater metagenome</name>
    <dbReference type="NCBI Taxonomy" id="449393"/>
    <lineage>
        <taxon>unclassified sequences</taxon>
        <taxon>metagenomes</taxon>
        <taxon>ecological metagenomes</taxon>
    </lineage>
</organism>
<feature type="transmembrane region" description="Helical" evidence="17">
    <location>
        <begin position="196"/>
        <end position="214"/>
    </location>
</feature>
<dbReference type="GO" id="GO:0009252">
    <property type="term" value="P:peptidoglycan biosynthetic process"/>
    <property type="evidence" value="ECO:0007669"/>
    <property type="project" value="UniProtKB-KW"/>
</dbReference>
<keyword evidence="10 17" id="KW-1133">Transmembrane helix</keyword>
<keyword evidence="5" id="KW-0328">Glycosyltransferase</keyword>
<dbReference type="PANTHER" id="PTHR30474:SF2">
    <property type="entry name" value="PEPTIDOGLYCAN GLYCOSYLTRANSFERASE FTSW-RELATED"/>
    <property type="match status" value="1"/>
</dbReference>
<feature type="transmembrane region" description="Helical" evidence="17">
    <location>
        <begin position="172"/>
        <end position="189"/>
    </location>
</feature>
<dbReference type="Pfam" id="PF01098">
    <property type="entry name" value="FTSW_RODA_SPOVE"/>
    <property type="match status" value="1"/>
</dbReference>
<evidence type="ECO:0000256" key="13">
    <source>
        <dbReference type="ARBA" id="ARBA00023316"/>
    </source>
</evidence>
<dbReference type="GO" id="GO:0071555">
    <property type="term" value="P:cell wall organization"/>
    <property type="evidence" value="ECO:0007669"/>
    <property type="project" value="UniProtKB-KW"/>
</dbReference>
<gene>
    <name evidence="18" type="ORF">UFOPK2802_00915</name>
    <name evidence="19" type="ORF">UFOPK3083_00398</name>
</gene>
<evidence type="ECO:0000256" key="15">
    <source>
        <dbReference type="ARBA" id="ARBA00044770"/>
    </source>
</evidence>
<keyword evidence="9" id="KW-0573">Peptidoglycan synthesis</keyword>
<feature type="transmembrane region" description="Helical" evidence="17">
    <location>
        <begin position="319"/>
        <end position="343"/>
    </location>
</feature>
<reference evidence="18" key="1">
    <citation type="submission" date="2020-05" db="EMBL/GenBank/DDBJ databases">
        <authorList>
            <person name="Chiriac C."/>
            <person name="Salcher M."/>
            <person name="Ghai R."/>
            <person name="Kavagutti S V."/>
        </authorList>
    </citation>
    <scope>NUCLEOTIDE SEQUENCE</scope>
</reference>
<feature type="transmembrane region" description="Helical" evidence="17">
    <location>
        <begin position="349"/>
        <end position="371"/>
    </location>
</feature>
<protein>
    <recommendedName>
        <fullName evidence="15">peptidoglycan glycosyltransferase</fullName>
        <ecNumber evidence="15">2.4.99.28</ecNumber>
    </recommendedName>
    <alternativeName>
        <fullName evidence="14">Peptidoglycan polymerase</fullName>
    </alternativeName>
</protein>
<comment type="subcellular location">
    <subcellularLocation>
        <location evidence="1">Cell membrane</location>
        <topology evidence="1">Multi-pass membrane protein</topology>
    </subcellularLocation>
</comment>
<dbReference type="NCBIfam" id="TIGR02614">
    <property type="entry name" value="ftsW"/>
    <property type="match status" value="1"/>
</dbReference>
<keyword evidence="11 17" id="KW-0472">Membrane</keyword>
<dbReference type="EC" id="2.4.99.28" evidence="15"/>
<dbReference type="InterPro" id="IPR013437">
    <property type="entry name" value="FtsW"/>
</dbReference>
<evidence type="ECO:0000256" key="1">
    <source>
        <dbReference type="ARBA" id="ARBA00004651"/>
    </source>
</evidence>
<evidence type="ECO:0000256" key="7">
    <source>
        <dbReference type="ARBA" id="ARBA00022692"/>
    </source>
</evidence>
<comment type="pathway">
    <text evidence="2">Cell wall biogenesis; peptidoglycan biosynthesis.</text>
</comment>
<feature type="transmembrane region" description="Helical" evidence="17">
    <location>
        <begin position="283"/>
        <end position="307"/>
    </location>
</feature>
<keyword evidence="6" id="KW-0808">Transferase</keyword>
<evidence type="ECO:0000256" key="10">
    <source>
        <dbReference type="ARBA" id="ARBA00022989"/>
    </source>
</evidence>
<accession>A0A6J6TL13</accession>
<evidence type="ECO:0000256" key="9">
    <source>
        <dbReference type="ARBA" id="ARBA00022984"/>
    </source>
</evidence>
<feature type="transmembrane region" description="Helical" evidence="17">
    <location>
        <begin position="15"/>
        <end position="39"/>
    </location>
</feature>
<dbReference type="PROSITE" id="PS00428">
    <property type="entry name" value="FTSW_RODA_SPOVE"/>
    <property type="match status" value="1"/>
</dbReference>
<dbReference type="EMBL" id="CAFAAT010000025">
    <property type="protein sequence ID" value="CAB4801877.1"/>
    <property type="molecule type" value="Genomic_DNA"/>
</dbReference>
<evidence type="ECO:0000256" key="12">
    <source>
        <dbReference type="ARBA" id="ARBA00023306"/>
    </source>
</evidence>
<keyword evidence="13" id="KW-0961">Cell wall biogenesis/degradation</keyword>
<dbReference type="GO" id="GO:0008955">
    <property type="term" value="F:peptidoglycan glycosyltransferase activity"/>
    <property type="evidence" value="ECO:0007669"/>
    <property type="project" value="UniProtKB-EC"/>
</dbReference>
<evidence type="ECO:0000256" key="3">
    <source>
        <dbReference type="ARBA" id="ARBA00022475"/>
    </source>
</evidence>
<feature type="transmembrane region" description="Helical" evidence="17">
    <location>
        <begin position="51"/>
        <end position="68"/>
    </location>
</feature>
<keyword evidence="12" id="KW-0131">Cell cycle</keyword>